<dbReference type="EMBL" id="UYYB01106944">
    <property type="protein sequence ID" value="VDM79965.1"/>
    <property type="molecule type" value="Genomic_DNA"/>
</dbReference>
<organism evidence="2 3">
    <name type="scientific">Strongylus vulgaris</name>
    <name type="common">Blood worm</name>
    <dbReference type="NCBI Taxonomy" id="40348"/>
    <lineage>
        <taxon>Eukaryota</taxon>
        <taxon>Metazoa</taxon>
        <taxon>Ecdysozoa</taxon>
        <taxon>Nematoda</taxon>
        <taxon>Chromadorea</taxon>
        <taxon>Rhabditida</taxon>
        <taxon>Rhabditina</taxon>
        <taxon>Rhabditomorpha</taxon>
        <taxon>Strongyloidea</taxon>
        <taxon>Strongylidae</taxon>
        <taxon>Strongylus</taxon>
    </lineage>
</organism>
<gene>
    <name evidence="2" type="ORF">SVUK_LOCUS14963</name>
</gene>
<dbReference type="Proteomes" id="UP000270094">
    <property type="component" value="Unassembled WGS sequence"/>
</dbReference>
<evidence type="ECO:0000313" key="2">
    <source>
        <dbReference type="EMBL" id="VDM79965.1"/>
    </source>
</evidence>
<dbReference type="AlphaFoldDB" id="A0A3P7LB54"/>
<keyword evidence="1" id="KW-1133">Transmembrane helix</keyword>
<keyword evidence="3" id="KW-1185">Reference proteome</keyword>
<evidence type="ECO:0000256" key="1">
    <source>
        <dbReference type="SAM" id="Phobius"/>
    </source>
</evidence>
<protein>
    <recommendedName>
        <fullName evidence="4">G-protein coupled receptors family 1 profile domain-containing protein</fullName>
    </recommendedName>
</protein>
<reference evidence="2 3" key="1">
    <citation type="submission" date="2018-11" db="EMBL/GenBank/DDBJ databases">
        <authorList>
            <consortium name="Pathogen Informatics"/>
        </authorList>
    </citation>
    <scope>NUCLEOTIDE SEQUENCE [LARGE SCALE GENOMIC DNA]</scope>
</reference>
<dbReference type="InterPro" id="IPR052322">
    <property type="entry name" value="Mito_rRNA_Mtase_NSUN4"/>
</dbReference>
<dbReference type="PANTHER" id="PTHR46955:SF3">
    <property type="entry name" value="G_PROTEIN_RECEP_F1_2 DOMAIN-CONTAINING PROTEIN"/>
    <property type="match status" value="1"/>
</dbReference>
<dbReference type="PANTHER" id="PTHR46955">
    <property type="entry name" value="PROTEIN CBG01349-RELATED"/>
    <property type="match status" value="1"/>
</dbReference>
<accession>A0A3P7LB54</accession>
<feature type="transmembrane region" description="Helical" evidence="1">
    <location>
        <begin position="104"/>
        <end position="130"/>
    </location>
</feature>
<sequence length="200" mass="22215">MDPYIVMISAIPLTFQLKVNLILTIAIALDRVLALYVPVRYRMISSLRFAAVALVLATKIALPSFYEKIFAGKKCVTSIARVLLHLTKVTPRVAQMANRSSTSFLLSSLVCLTVPSVIVGGAELFGFSLFEYIGPFYLVGLLCANCMNCIVYALFNSEIRLQMRRCAIDLRSNSLSFAQKRCEIGSKSTSNISRTHRPQH</sequence>
<dbReference type="OrthoDB" id="5794962at2759"/>
<evidence type="ECO:0008006" key="4">
    <source>
        <dbReference type="Google" id="ProtNLM"/>
    </source>
</evidence>
<feature type="transmembrane region" description="Helical" evidence="1">
    <location>
        <begin position="136"/>
        <end position="155"/>
    </location>
</feature>
<name>A0A3P7LB54_STRVU</name>
<proteinExistence type="predicted"/>
<keyword evidence="1" id="KW-0812">Transmembrane</keyword>
<dbReference type="SUPFAM" id="SSF81321">
    <property type="entry name" value="Family A G protein-coupled receptor-like"/>
    <property type="match status" value="1"/>
</dbReference>
<evidence type="ECO:0000313" key="3">
    <source>
        <dbReference type="Proteomes" id="UP000270094"/>
    </source>
</evidence>
<keyword evidence="1" id="KW-0472">Membrane</keyword>